<dbReference type="OrthoDB" id="8966630at2"/>
<dbReference type="GO" id="GO:0003677">
    <property type="term" value="F:DNA binding"/>
    <property type="evidence" value="ECO:0007669"/>
    <property type="project" value="InterPro"/>
</dbReference>
<dbReference type="Pfam" id="PF01381">
    <property type="entry name" value="HTH_3"/>
    <property type="match status" value="1"/>
</dbReference>
<feature type="domain" description="HTH cro/C1-type" evidence="1">
    <location>
        <begin position="22"/>
        <end position="75"/>
    </location>
</feature>
<evidence type="ECO:0000313" key="3">
    <source>
        <dbReference type="Proteomes" id="UP000234341"/>
    </source>
</evidence>
<name>A0A2N5C5I2_9BURK</name>
<dbReference type="Proteomes" id="UP000234341">
    <property type="component" value="Unassembled WGS sequence"/>
</dbReference>
<organism evidence="2 3">
    <name type="scientific">Cupriavidus pauculus</name>
    <dbReference type="NCBI Taxonomy" id="82633"/>
    <lineage>
        <taxon>Bacteria</taxon>
        <taxon>Pseudomonadati</taxon>
        <taxon>Pseudomonadota</taxon>
        <taxon>Betaproteobacteria</taxon>
        <taxon>Burkholderiales</taxon>
        <taxon>Burkholderiaceae</taxon>
        <taxon>Cupriavidus</taxon>
    </lineage>
</organism>
<comment type="caution">
    <text evidence="2">The sequence shown here is derived from an EMBL/GenBank/DDBJ whole genome shotgun (WGS) entry which is preliminary data.</text>
</comment>
<dbReference type="AlphaFoldDB" id="A0A2N5C5I2"/>
<dbReference type="Gene3D" id="1.10.260.40">
    <property type="entry name" value="lambda repressor-like DNA-binding domains"/>
    <property type="match status" value="1"/>
</dbReference>
<dbReference type="InterPro" id="IPR001387">
    <property type="entry name" value="Cro/C1-type_HTH"/>
</dbReference>
<accession>A0A2N5C5I2</accession>
<dbReference type="PROSITE" id="PS50943">
    <property type="entry name" value="HTH_CROC1"/>
    <property type="match status" value="1"/>
</dbReference>
<proteinExistence type="predicted"/>
<protein>
    <recommendedName>
        <fullName evidence="1">HTH cro/C1-type domain-containing protein</fullName>
    </recommendedName>
</protein>
<gene>
    <name evidence="2" type="ORF">CYJ10_26930</name>
</gene>
<dbReference type="CDD" id="cd00093">
    <property type="entry name" value="HTH_XRE"/>
    <property type="match status" value="1"/>
</dbReference>
<dbReference type="EMBL" id="PJRP01000017">
    <property type="protein sequence ID" value="PLP97472.1"/>
    <property type="molecule type" value="Genomic_DNA"/>
</dbReference>
<reference evidence="2 3" key="1">
    <citation type="submission" date="2017-12" db="EMBL/GenBank/DDBJ databases">
        <title>Genome sequence of the active heterotrophic nitrifier-denitrifier, Cupriavidus pauculus UM1.</title>
        <authorList>
            <person name="Putonti C."/>
            <person name="Castignetti D."/>
        </authorList>
    </citation>
    <scope>NUCLEOTIDE SEQUENCE [LARGE SCALE GENOMIC DNA]</scope>
    <source>
        <strain evidence="2 3">UM1</strain>
    </source>
</reference>
<sequence>MDHRRELDDKADAMRRKIGEALRSARERQGSKQSDIAQKVGVSRATVIAIESGQSVSTLNLLLMAAAVGVNLNPQPDPAIVTPPRRPMLREMMRAERERQAMLQAKLPSRQRVGSASIAAPVSYPESNVRRRPTLREMMRAERERQAMLQTNPLHKVSQ</sequence>
<dbReference type="SUPFAM" id="SSF47413">
    <property type="entry name" value="lambda repressor-like DNA-binding domains"/>
    <property type="match status" value="1"/>
</dbReference>
<dbReference type="InterPro" id="IPR010982">
    <property type="entry name" value="Lambda_DNA-bd_dom_sf"/>
</dbReference>
<dbReference type="SMART" id="SM00530">
    <property type="entry name" value="HTH_XRE"/>
    <property type="match status" value="1"/>
</dbReference>
<evidence type="ECO:0000313" key="2">
    <source>
        <dbReference type="EMBL" id="PLP97472.1"/>
    </source>
</evidence>
<evidence type="ECO:0000259" key="1">
    <source>
        <dbReference type="PROSITE" id="PS50943"/>
    </source>
</evidence>